<dbReference type="EMBL" id="JAIZAY010000009">
    <property type="protein sequence ID" value="KAJ8036652.1"/>
    <property type="molecule type" value="Genomic_DNA"/>
</dbReference>
<evidence type="ECO:0000259" key="18">
    <source>
        <dbReference type="PROSITE" id="PS50026"/>
    </source>
</evidence>
<dbReference type="SUPFAM" id="SSF57196">
    <property type="entry name" value="EGF/Laminin"/>
    <property type="match status" value="1"/>
</dbReference>
<dbReference type="InterPro" id="IPR056619">
    <property type="entry name" value="C8-3_MUC4"/>
</dbReference>
<dbReference type="SMART" id="SM00539">
    <property type="entry name" value="NIDO"/>
    <property type="match status" value="1"/>
</dbReference>
<dbReference type="InterPro" id="IPR052235">
    <property type="entry name" value="Nephronectin_domain"/>
</dbReference>
<dbReference type="CDD" id="cd00054">
    <property type="entry name" value="EGF_CA"/>
    <property type="match status" value="11"/>
</dbReference>
<dbReference type="GO" id="GO:0007160">
    <property type="term" value="P:cell-matrix adhesion"/>
    <property type="evidence" value="ECO:0007669"/>
    <property type="project" value="InterPro"/>
</dbReference>
<gene>
    <name evidence="21" type="ORF">HOLleu_20691</name>
</gene>
<feature type="domain" description="EGF-like" evidence="18">
    <location>
        <begin position="1869"/>
        <end position="1908"/>
    </location>
</feature>
<dbReference type="InterPro" id="IPR001881">
    <property type="entry name" value="EGF-like_Ca-bd_dom"/>
</dbReference>
<dbReference type="PROSITE" id="PS50026">
    <property type="entry name" value="EGF_3"/>
    <property type="match status" value="13"/>
</dbReference>
<dbReference type="InterPro" id="IPR009030">
    <property type="entry name" value="Growth_fac_rcpt_cys_sf"/>
</dbReference>
<dbReference type="Proteomes" id="UP001152320">
    <property type="component" value="Chromosome 9"/>
</dbReference>
<evidence type="ECO:0000256" key="1">
    <source>
        <dbReference type="ARBA" id="ARBA00004370"/>
    </source>
</evidence>
<dbReference type="Pfam" id="PF12947">
    <property type="entry name" value="EGF_3"/>
    <property type="match status" value="2"/>
</dbReference>
<feature type="domain" description="EGF-like" evidence="18">
    <location>
        <begin position="2890"/>
        <end position="2929"/>
    </location>
</feature>
<dbReference type="GO" id="GO:0016020">
    <property type="term" value="C:membrane"/>
    <property type="evidence" value="ECO:0007669"/>
    <property type="project" value="UniProtKB-SubCell"/>
</dbReference>
<evidence type="ECO:0000256" key="2">
    <source>
        <dbReference type="ARBA" id="ARBA00004613"/>
    </source>
</evidence>
<feature type="disulfide bond" evidence="13">
    <location>
        <begin position="2900"/>
        <end position="2917"/>
    </location>
</feature>
<dbReference type="PROSITE" id="PS01187">
    <property type="entry name" value="EGF_CA"/>
    <property type="match status" value="6"/>
</dbReference>
<keyword evidence="10 17" id="KW-0472">Membrane</keyword>
<feature type="disulfide bond" evidence="14">
    <location>
        <begin position="812"/>
        <end position="830"/>
    </location>
</feature>
<keyword evidence="9 17" id="KW-1133">Transmembrane helix</keyword>
<dbReference type="FunFam" id="2.10.25.10:FF:000017">
    <property type="entry name" value="latent-transforming growth factor beta-binding protein 4 isoform X1"/>
    <property type="match status" value="1"/>
</dbReference>
<evidence type="ECO:0000256" key="11">
    <source>
        <dbReference type="ARBA" id="ARBA00023157"/>
    </source>
</evidence>
<dbReference type="CDD" id="cd00033">
    <property type="entry name" value="CCP"/>
    <property type="match status" value="2"/>
</dbReference>
<keyword evidence="11 13" id="KW-1015">Disulfide bond</keyword>
<keyword evidence="12" id="KW-0325">Glycoprotein</keyword>
<feature type="domain" description="EGF-like" evidence="18">
    <location>
        <begin position="2234"/>
        <end position="2276"/>
    </location>
</feature>
<evidence type="ECO:0000256" key="7">
    <source>
        <dbReference type="ARBA" id="ARBA00022737"/>
    </source>
</evidence>
<dbReference type="GO" id="GO:0007154">
    <property type="term" value="P:cell communication"/>
    <property type="evidence" value="ECO:0007669"/>
    <property type="project" value="InterPro"/>
</dbReference>
<dbReference type="Pfam" id="PF06119">
    <property type="entry name" value="NIDO"/>
    <property type="match status" value="1"/>
</dbReference>
<feature type="domain" description="EGF-like" evidence="18">
    <location>
        <begin position="2318"/>
        <end position="2356"/>
    </location>
</feature>
<keyword evidence="22" id="KW-1185">Reference proteome</keyword>
<dbReference type="InterPro" id="IPR018097">
    <property type="entry name" value="EGF_Ca-bd_CS"/>
</dbReference>
<dbReference type="InterPro" id="IPR003886">
    <property type="entry name" value="NIDO_dom"/>
</dbReference>
<evidence type="ECO:0000256" key="5">
    <source>
        <dbReference type="ARBA" id="ARBA00022692"/>
    </source>
</evidence>
<name>A0A9Q1C1I0_HOLLE</name>
<dbReference type="SMART" id="SM00179">
    <property type="entry name" value="EGF_CA"/>
    <property type="match status" value="17"/>
</dbReference>
<evidence type="ECO:0000256" key="9">
    <source>
        <dbReference type="ARBA" id="ARBA00022989"/>
    </source>
</evidence>
<evidence type="ECO:0000256" key="13">
    <source>
        <dbReference type="PROSITE-ProRule" id="PRU00076"/>
    </source>
</evidence>
<dbReference type="SUPFAM" id="SSF57424">
    <property type="entry name" value="LDL receptor-like module"/>
    <property type="match status" value="1"/>
</dbReference>
<dbReference type="PROSITE" id="PS50068">
    <property type="entry name" value="LDLRA_2"/>
    <property type="match status" value="1"/>
</dbReference>
<feature type="domain" description="VWFD" evidence="20">
    <location>
        <begin position="1429"/>
        <end position="1641"/>
    </location>
</feature>
<dbReference type="Gene3D" id="2.10.25.10">
    <property type="entry name" value="Laminin"/>
    <property type="match status" value="15"/>
</dbReference>
<evidence type="ECO:0000313" key="21">
    <source>
        <dbReference type="EMBL" id="KAJ8036652.1"/>
    </source>
</evidence>
<feature type="domain" description="EGF-like" evidence="18">
    <location>
        <begin position="2113"/>
        <end position="2153"/>
    </location>
</feature>
<evidence type="ECO:0000256" key="8">
    <source>
        <dbReference type="ARBA" id="ARBA00022837"/>
    </source>
</evidence>
<dbReference type="InterPro" id="IPR038081">
    <property type="entry name" value="CalX-like_sf"/>
</dbReference>
<evidence type="ECO:0000256" key="6">
    <source>
        <dbReference type="ARBA" id="ARBA00022729"/>
    </source>
</evidence>
<comment type="caution">
    <text evidence="13">Lacks conserved residue(s) required for the propagation of feature annotation.</text>
</comment>
<feature type="compositionally biased region" description="Polar residues" evidence="16">
    <location>
        <begin position="510"/>
        <end position="573"/>
    </location>
</feature>
<dbReference type="InterPro" id="IPR000436">
    <property type="entry name" value="Sushi_SCR_CCP_dom"/>
</dbReference>
<dbReference type="PROSITE" id="PS51233">
    <property type="entry name" value="VWFD"/>
    <property type="match status" value="1"/>
</dbReference>
<keyword evidence="3" id="KW-0964">Secreted</keyword>
<dbReference type="InterPro" id="IPR049883">
    <property type="entry name" value="NOTCH1_EGF-like"/>
</dbReference>
<feature type="disulfide bond" evidence="13">
    <location>
        <begin position="2919"/>
        <end position="2928"/>
    </location>
</feature>
<keyword evidence="6" id="KW-0732">Signal</keyword>
<dbReference type="SUPFAM" id="SSF57184">
    <property type="entry name" value="Growth factor receptor domain"/>
    <property type="match status" value="6"/>
</dbReference>
<dbReference type="GO" id="GO:0071944">
    <property type="term" value="C:cell periphery"/>
    <property type="evidence" value="ECO:0007669"/>
    <property type="project" value="UniProtKB-ARBA"/>
</dbReference>
<feature type="domain" description="EGF-like" evidence="18">
    <location>
        <begin position="2154"/>
        <end position="2193"/>
    </location>
</feature>
<dbReference type="Pfam" id="PF00057">
    <property type="entry name" value="Ldl_recept_a"/>
    <property type="match status" value="1"/>
</dbReference>
<feature type="domain" description="EGF-like" evidence="18">
    <location>
        <begin position="1951"/>
        <end position="1991"/>
    </location>
</feature>
<dbReference type="PANTHER" id="PTHR24050:SF28">
    <property type="entry name" value="UROMODULIN-LIKE"/>
    <property type="match status" value="1"/>
</dbReference>
<feature type="domain" description="EGF-like" evidence="18">
    <location>
        <begin position="1826"/>
        <end position="1868"/>
    </location>
</feature>
<feature type="domain" description="EGF-like" evidence="18">
    <location>
        <begin position="1992"/>
        <end position="2033"/>
    </location>
</feature>
<dbReference type="InterPro" id="IPR001846">
    <property type="entry name" value="VWF_type-D"/>
</dbReference>
<dbReference type="InterPro" id="IPR035976">
    <property type="entry name" value="Sushi/SCR/CCP_sf"/>
</dbReference>
<protein>
    <submittedName>
        <fullName evidence="21">Latent-transforming growth factor beta-binding protein 4</fullName>
    </submittedName>
</protein>
<dbReference type="SUPFAM" id="SSF57535">
    <property type="entry name" value="Complement control module/SCR domain"/>
    <property type="match status" value="2"/>
</dbReference>
<dbReference type="InterPro" id="IPR000152">
    <property type="entry name" value="EGF-type_Asp/Asn_hydroxyl_site"/>
</dbReference>
<dbReference type="SMART" id="SM00192">
    <property type="entry name" value="LDLa"/>
    <property type="match status" value="1"/>
</dbReference>
<dbReference type="SUPFAM" id="SSF141072">
    <property type="entry name" value="CalX-like"/>
    <property type="match status" value="1"/>
</dbReference>
<keyword evidence="15" id="KW-0768">Sushi</keyword>
<dbReference type="FunFam" id="2.10.25.10:FF:000118">
    <property type="entry name" value="protein delta homolog 2"/>
    <property type="match status" value="1"/>
</dbReference>
<feature type="domain" description="Sushi" evidence="19">
    <location>
        <begin position="900"/>
        <end position="958"/>
    </location>
</feature>
<feature type="compositionally biased region" description="Polar residues" evidence="16">
    <location>
        <begin position="581"/>
        <end position="686"/>
    </location>
</feature>
<dbReference type="InterPro" id="IPR003644">
    <property type="entry name" value="Calx_beta"/>
</dbReference>
<dbReference type="Pfam" id="PF07645">
    <property type="entry name" value="EGF_CA"/>
    <property type="match status" value="11"/>
</dbReference>
<proteinExistence type="predicted"/>
<organism evidence="21 22">
    <name type="scientific">Holothuria leucospilota</name>
    <name type="common">Black long sea cucumber</name>
    <name type="synonym">Mertensiothuria leucospilota</name>
    <dbReference type="NCBI Taxonomy" id="206669"/>
    <lineage>
        <taxon>Eukaryota</taxon>
        <taxon>Metazoa</taxon>
        <taxon>Echinodermata</taxon>
        <taxon>Eleutherozoa</taxon>
        <taxon>Echinozoa</taxon>
        <taxon>Holothuroidea</taxon>
        <taxon>Aspidochirotacea</taxon>
        <taxon>Aspidochirotida</taxon>
        <taxon>Holothuriidae</taxon>
        <taxon>Holothuria</taxon>
    </lineage>
</organism>
<comment type="subcellular location">
    <subcellularLocation>
        <location evidence="1">Membrane</location>
    </subcellularLocation>
    <subcellularLocation>
        <location evidence="2">Secreted</location>
    </subcellularLocation>
</comment>
<feature type="domain" description="EGF-like" evidence="18">
    <location>
        <begin position="2034"/>
        <end position="2072"/>
    </location>
</feature>
<dbReference type="Gene3D" id="2.10.70.10">
    <property type="entry name" value="Complement Module, domain 1"/>
    <property type="match status" value="2"/>
</dbReference>
<dbReference type="FunFam" id="2.10.25.10:FF:000038">
    <property type="entry name" value="Fibrillin 2"/>
    <property type="match status" value="4"/>
</dbReference>
<keyword evidence="8" id="KW-0106">Calcium</keyword>
<dbReference type="GO" id="GO:0005576">
    <property type="term" value="C:extracellular region"/>
    <property type="evidence" value="ECO:0007669"/>
    <property type="project" value="UniProtKB-SubCell"/>
</dbReference>
<evidence type="ECO:0000256" key="14">
    <source>
        <dbReference type="PROSITE-ProRule" id="PRU00124"/>
    </source>
</evidence>
<reference evidence="21" key="1">
    <citation type="submission" date="2021-10" db="EMBL/GenBank/DDBJ databases">
        <title>Tropical sea cucumber genome reveals ecological adaptation and Cuvierian tubules defense mechanism.</title>
        <authorList>
            <person name="Chen T."/>
        </authorList>
    </citation>
    <scope>NUCLEOTIDE SEQUENCE</scope>
    <source>
        <strain evidence="21">Nanhai2018</strain>
        <tissue evidence="21">Muscle</tissue>
    </source>
</reference>
<dbReference type="InterPro" id="IPR002172">
    <property type="entry name" value="LDrepeatLR_classA_rpt"/>
</dbReference>
<feature type="region of interest" description="Disordered" evidence="16">
    <location>
        <begin position="131"/>
        <end position="154"/>
    </location>
</feature>
<dbReference type="Pfam" id="PF03160">
    <property type="entry name" value="Calx-beta"/>
    <property type="match status" value="3"/>
</dbReference>
<feature type="region of interest" description="Disordered" evidence="16">
    <location>
        <begin position="500"/>
        <end position="686"/>
    </location>
</feature>
<evidence type="ECO:0000313" key="22">
    <source>
        <dbReference type="Proteomes" id="UP001152320"/>
    </source>
</evidence>
<accession>A0A9Q1C1I0</accession>
<keyword evidence="7" id="KW-0677">Repeat</keyword>
<feature type="domain" description="EGF-like" evidence="18">
    <location>
        <begin position="957"/>
        <end position="995"/>
    </location>
</feature>
<dbReference type="InterPro" id="IPR000742">
    <property type="entry name" value="EGF"/>
</dbReference>
<dbReference type="InterPro" id="IPR036055">
    <property type="entry name" value="LDL_receptor-like_sf"/>
</dbReference>
<dbReference type="SMART" id="SM00181">
    <property type="entry name" value="EGF"/>
    <property type="match status" value="22"/>
</dbReference>
<dbReference type="PROSITE" id="PS00010">
    <property type="entry name" value="ASX_HYDROXYL"/>
    <property type="match status" value="11"/>
</dbReference>
<dbReference type="InterPro" id="IPR024731">
    <property type="entry name" value="NELL2-like_EGF"/>
</dbReference>
<evidence type="ECO:0000259" key="20">
    <source>
        <dbReference type="PROSITE" id="PS51233"/>
    </source>
</evidence>
<evidence type="ECO:0000256" key="12">
    <source>
        <dbReference type="ARBA" id="ARBA00023180"/>
    </source>
</evidence>
<evidence type="ECO:0000256" key="16">
    <source>
        <dbReference type="SAM" id="MobiDB-lite"/>
    </source>
</evidence>
<evidence type="ECO:0000256" key="4">
    <source>
        <dbReference type="ARBA" id="ARBA00022536"/>
    </source>
</evidence>
<evidence type="ECO:0000256" key="15">
    <source>
        <dbReference type="PROSITE-ProRule" id="PRU00302"/>
    </source>
</evidence>
<dbReference type="GO" id="GO:0005509">
    <property type="term" value="F:calcium ion binding"/>
    <property type="evidence" value="ECO:0007669"/>
    <property type="project" value="InterPro"/>
</dbReference>
<feature type="domain" description="EGF-like" evidence="18">
    <location>
        <begin position="2277"/>
        <end position="2317"/>
    </location>
</feature>
<dbReference type="PANTHER" id="PTHR24050">
    <property type="entry name" value="PA14 DOMAIN-CONTAINING PROTEIN"/>
    <property type="match status" value="1"/>
</dbReference>
<evidence type="ECO:0000259" key="19">
    <source>
        <dbReference type="PROSITE" id="PS50923"/>
    </source>
</evidence>
<feature type="transmembrane region" description="Helical" evidence="17">
    <location>
        <begin position="2967"/>
        <end position="2992"/>
    </location>
</feature>
<dbReference type="CDD" id="cd00112">
    <property type="entry name" value="LDLa"/>
    <property type="match status" value="1"/>
</dbReference>
<dbReference type="PROSITE" id="PS00022">
    <property type="entry name" value="EGF_1"/>
    <property type="match status" value="1"/>
</dbReference>
<dbReference type="PROSITE" id="PS50923">
    <property type="entry name" value="SUSHI"/>
    <property type="match status" value="1"/>
</dbReference>
<keyword evidence="5 17" id="KW-0812">Transmembrane</keyword>
<feature type="domain" description="EGF-like" evidence="18">
    <location>
        <begin position="1909"/>
        <end position="1950"/>
    </location>
</feature>
<comment type="caution">
    <text evidence="21">The sequence shown here is derived from an EMBL/GenBank/DDBJ whole genome shotgun (WGS) entry which is preliminary data.</text>
</comment>
<evidence type="ECO:0000256" key="10">
    <source>
        <dbReference type="ARBA" id="ARBA00023136"/>
    </source>
</evidence>
<dbReference type="OrthoDB" id="4405280at2759"/>
<dbReference type="SMART" id="SM00216">
    <property type="entry name" value="VWD"/>
    <property type="match status" value="1"/>
</dbReference>
<dbReference type="FunFam" id="2.10.25.10:FF:000014">
    <property type="entry name" value="Latent-transforming growth factor beta-binding protein 3"/>
    <property type="match status" value="1"/>
</dbReference>
<evidence type="ECO:0000256" key="17">
    <source>
        <dbReference type="SAM" id="Phobius"/>
    </source>
</evidence>
<sequence length="3151" mass="347213">MEVFPENPNSYIVSPTTVDITDGAPAATVTVTVIDDSIDEGQYESFRIKIACINNGEYRVCDNNGVLLTDDRDIVYSCSYDIPEHSCKTSLCFCTFDDWVPEATETFYIFPIPPEVSSAAGQVLTVTIEDDDPSNDPSASIMDVTQPPPLDEDSGTTELVITASTMISGLFELKALYGTAELGVDYTLSGVTFSSETMATVTLTIIQDDVYEEKECVTLFPSTSPVELGSNVVPREICWDDTDEGIGLYPENVVGYIGCAIDLVIFSKTSKDSGDIALSSQVVNGLDDLLCDDLSPSTLTDGLGFSTLTCEVVTSATLLESHYEIEVTATGTGFTSKETATVTVKPFDTTTGDAYDSAGGTAVDSVDFTSSSGMFTLTASSDPDEETPSELTFAITTDTDTEIAEDFTVTFTDISEAVQVIILPDPDSTINILGTRGITATDNCDFMLVEDPQSNLVFVYILQDDEIEGIEEFVVFVECNVAYPTTVEFSATICIIDDDKEEKKDEVSTPAYQSTTDQASTTDLGSTTDVPSTTNVPSTTRIESTTNIPSTTKEESTTNLGSTTNVPSTTRGESTTKEESTTNLGSTTNIPSTTRGESTTKQESTTDSGSTTNAQSTTLGESTTEFRSTTNKPSTTNARSTTNMLSSTENPSTSIAQSTTDQVSTTLSPSTTARESTTESQSTTLGISTTFQSTTFESTTLQQSSTLEPTTTIMQTTVIVTTGPTEATTVTEGTTGMSDVTTRVADVTTREADVTTREADVTTNVRPSVTTEVRTEVETEPSTELTTNEVTTNEPTTDPNFYGNCLTGQFLCSDGVCIPGALLCDNLQDCSDDETNCEGACSAVMPPQNGFQTYSQTTGRSLYLEGMTISFECNTGYTLVGNAVLTCQDSDFGQVPECEENCPPPQNVDPNAIPSVVSSSFDHGSSIDYSCAAGYEGDPATITCNDGMWVGSFPVCTDICTEIQCHENGHCEIDDNNDPFCICNDGFFGNGVVCADIDECSNGEHDCQPPDVCINDPPGSFSCGNAQLIAFSLRRDNTSDYEEHVGYEPNLSELIPLPESFYVSILEKKHLLFTENGVISFLSEGMEPPNSFEFSNPVDLYRMSDPLVAAFWGSFISGQLKHRIYNSQNSEDKATLMVIGAYVREWDQSDFASNLPFIPTWAIVISWENLKHANYLLPGSYLQCALTTDGSHTFALITYQSVAWPVAEKLVLGYNSGTELFEIDQLDNVIHDEMGEPVYRLNKVTGNSNLPGRWVFRLDSNDPTNTNEKQSCVSIFTENLDDVLSLENVKECPGYISSMKGLQFDTCSFTLSSERDVTNYGRPKQSFCLSQKLLSTYPESSPGSYCWYDTNGYLMDTVSHRNVWESTVVQKIHPRGRIFQTESQQAEWIRKDVEFRYQCCIASNSDDHCDLYQSVRPSPSNGAAPTDYSPSGVYGAGHYVTFDGRYYTFNGVGEFILLRIEEAALEIQARSQVPKTIPRVNGTVITAIAIKLENDLLEFTAGSDGTTIKTFLNRVEITTDNLIQGFKVSERLSVSLGPDAVNHSRQVMDLVLLPSYASNVAVKIFLRMNIVSGSLNYLMTISENALQRGSTEGLLGVYNGDSSDDFLFPDGHRLIIEDGIVTDEDIKQFGESWRTTVTTSIFSYESNDGWNTYNDVDFSATFYEDLFKRSDLSSKVAQASETCNEIRECLYDFITLENRDIAVSTKYIHEIFQKEQRAEVNYPPRFVDIREVDGDSTKPGIDDDGVLLIEVGRTYKYSIETDDQNDDDTVIISLVDGPAGANIDEAANDCASQSKCDQICTDTPEHFVCSCRNGFELLPDGYSCQDIDECKRQESLCNDNSLCQNTEGSYRCICRPGYRLISNTLLCLDINECRNENPCDVNEFCVNEYGSYHCECQPGFIRLNNRCTDLNECLSPSLNDCHTLATCSNLIGSYQCTCNEGFEGNGRVCKDIEECRISPFFCHPRFDCENTEGSYICSCPTGFEGNGDDCFDIDECHLGIFNCAEHEKCVNRVGYYLCECDNGFSIDASGNCANINECNQVPSPCPTNSECVDSSGSFYCSCLAGYFKQNGECLSIIEECSSSPFCRDPTCVNQTCSCEEGFVIDELTGECIDLDECEDNSHDCDEEAYCTNIPGGYTCRCNEGYSGNGTLCEDQLECEGSNHCNANSRCQDLPGSYYCVCQDGYQGNGENCVGKHNCEEERVCLENFICIEEDPGYSCNCPNGFQVVDDNCVDIDECINSPCAENATCYNTEGSFYCSCPSGYFGDGRISDAGCQDINECQAGLAVCPDNSICENGDGIYNCYCREGFKLQGDFCYDIDECLEGSHDCDGNATCINLPATYTCRCNPGFFHHDIESQNGYATVGMCKDTNECKIKQRCAHLPRRSCLNRIGHYLCICEVGSYEDENGVCVDSNSIELRIEFSDIKGIRTKFAFELVNEGLLDALSKDIQNLFSRSTVAEYVHQVLVIDIIRSDNQMGLVTIRIDFDLKANMTIQTANTLFGNLLVGRNLNIVPPNSIVNDYSVFYAESNLCFDGRHECFERGYETCVPTGVGTYICEGCQFGYRLENGSCLSDPCITGSNDCSERFFDSCHYDGNGQFSCENCQSGFFLTETECVPDPCETGIRTCDKLNFRHCISDGNNQFHCETCKPGFELRNGACTPVTEDNPCITLENTCQERKFQTCVFDGDGEYHCENCLPGYRQESELCVADPCQVGQNDCRERNFERCRYELGGRYICEKCQAGYELQDSECIQKESPVRRYRGKMRIIAVNDSSSLATYSEEFAKTDTHIFKVYEYHICSIMMHVLSSQSYLRSQNYNDCFIYQYRNGSIIPYFAVEFLQNEPTSDLSTRLKEALVNAGQATSGGLILSNRDRSGNILVDTDSVEFVDTGTYGCNRNSICTNGGTCIEDSLVYEYHCRCPADFYGRFCQMVANNNQKASMSTILVFTEPPPATTVASTLLEGNEFPAWSVALLAVAAILSFCLCACCACLYLSSRRGVQRSKGVFHYRQPLQGMRESVPVRNRLIQARREGREVPCRNPLCDIDDDESSRLEARDQKKMQQLSDILNHAEFLNNRMRSLAENRRNDVVYNPYADAQREQASEFTRPHLVDGSEAKVPSLSARMDEYIALSESSSNSVFKLDGLTSSSESSF</sequence>
<dbReference type="Pfam" id="PF23263">
    <property type="entry name" value="C8-3_MUC4"/>
    <property type="match status" value="1"/>
</dbReference>
<feature type="disulfide bond" evidence="14">
    <location>
        <begin position="805"/>
        <end position="817"/>
    </location>
</feature>
<dbReference type="SMART" id="SM00032">
    <property type="entry name" value="CCP"/>
    <property type="match status" value="2"/>
</dbReference>
<keyword evidence="4 13" id="KW-0245">EGF-like domain</keyword>
<dbReference type="PROSITE" id="PS01186">
    <property type="entry name" value="EGF_2"/>
    <property type="match status" value="10"/>
</dbReference>
<dbReference type="FunFam" id="2.10.25.10:FF:000240">
    <property type="entry name" value="Vitamin K-dependent protein S"/>
    <property type="match status" value="1"/>
</dbReference>
<evidence type="ECO:0000256" key="3">
    <source>
        <dbReference type="ARBA" id="ARBA00022525"/>
    </source>
</evidence>